<dbReference type="AlphaFoldDB" id="A0A0J8R8H5"/>
<accession>A0A0J8R8H5</accession>
<gene>
    <name evidence="1" type="ORF">CISG_08730</name>
</gene>
<organism evidence="1 2">
    <name type="scientific">Coccidioides immitis RMSCC 3703</name>
    <dbReference type="NCBI Taxonomy" id="454286"/>
    <lineage>
        <taxon>Eukaryota</taxon>
        <taxon>Fungi</taxon>
        <taxon>Dikarya</taxon>
        <taxon>Ascomycota</taxon>
        <taxon>Pezizomycotina</taxon>
        <taxon>Eurotiomycetes</taxon>
        <taxon>Eurotiomycetidae</taxon>
        <taxon>Onygenales</taxon>
        <taxon>Onygenaceae</taxon>
        <taxon>Coccidioides</taxon>
    </lineage>
</organism>
<evidence type="ECO:0000313" key="1">
    <source>
        <dbReference type="EMBL" id="KMU81319.1"/>
    </source>
</evidence>
<sequence length="113" mass="13027">MAGALLVGRWTLVENQMGECEAIGEFQLREVWKSAAQVSPLGYLCKYCMHSFRLLARFERCALCMMTRQKHKLDGVSLAELWALWPRGLLLMQLNISLSHFCRIHKSVDRNTN</sequence>
<evidence type="ECO:0000313" key="2">
    <source>
        <dbReference type="Proteomes" id="UP000054559"/>
    </source>
</evidence>
<protein>
    <submittedName>
        <fullName evidence="1">Uncharacterized protein</fullName>
    </submittedName>
</protein>
<dbReference type="EMBL" id="DS268197">
    <property type="protein sequence ID" value="KMU81319.1"/>
    <property type="molecule type" value="Genomic_DNA"/>
</dbReference>
<name>A0A0J8R8H5_COCIT</name>
<dbReference type="Proteomes" id="UP000054559">
    <property type="component" value="Unassembled WGS sequence"/>
</dbReference>
<reference evidence="2" key="1">
    <citation type="journal article" date="2010" name="Genome Res.">
        <title>Population genomic sequencing of Coccidioides fungi reveals recent hybridization and transposon control.</title>
        <authorList>
            <person name="Neafsey D.E."/>
            <person name="Barker B.M."/>
            <person name="Sharpton T.J."/>
            <person name="Stajich J.E."/>
            <person name="Park D.J."/>
            <person name="Whiston E."/>
            <person name="Hung C.-Y."/>
            <person name="McMahan C."/>
            <person name="White J."/>
            <person name="Sykes S."/>
            <person name="Heiman D."/>
            <person name="Young S."/>
            <person name="Zeng Q."/>
            <person name="Abouelleil A."/>
            <person name="Aftuck L."/>
            <person name="Bessette D."/>
            <person name="Brown A."/>
            <person name="FitzGerald M."/>
            <person name="Lui A."/>
            <person name="Macdonald J.P."/>
            <person name="Priest M."/>
            <person name="Orbach M.J."/>
            <person name="Galgiani J.N."/>
            <person name="Kirkland T.N."/>
            <person name="Cole G.T."/>
            <person name="Birren B.W."/>
            <person name="Henn M.R."/>
            <person name="Taylor J.W."/>
            <person name="Rounsley S.D."/>
        </authorList>
    </citation>
    <scope>NUCLEOTIDE SEQUENCE [LARGE SCALE GENOMIC DNA]</scope>
    <source>
        <strain evidence="2">RMSCC 3703</strain>
    </source>
</reference>
<proteinExistence type="predicted"/>